<evidence type="ECO:0000313" key="13">
    <source>
        <dbReference type="Proteomes" id="UP000821866"/>
    </source>
</evidence>
<proteinExistence type="inferred from homology"/>
<organism evidence="12 13">
    <name type="scientific">Rhipicephalus microplus</name>
    <name type="common">Cattle tick</name>
    <name type="synonym">Boophilus microplus</name>
    <dbReference type="NCBI Taxonomy" id="6941"/>
    <lineage>
        <taxon>Eukaryota</taxon>
        <taxon>Metazoa</taxon>
        <taxon>Ecdysozoa</taxon>
        <taxon>Arthropoda</taxon>
        <taxon>Chelicerata</taxon>
        <taxon>Arachnida</taxon>
        <taxon>Acari</taxon>
        <taxon>Parasitiformes</taxon>
        <taxon>Ixodida</taxon>
        <taxon>Ixodoidea</taxon>
        <taxon>Ixodidae</taxon>
        <taxon>Rhipicephalinae</taxon>
        <taxon>Rhipicephalus</taxon>
        <taxon>Boophilus</taxon>
    </lineage>
</organism>
<dbReference type="Pfam" id="PF03732">
    <property type="entry name" value="Retrotrans_gag"/>
    <property type="match status" value="1"/>
</dbReference>
<evidence type="ECO:0000259" key="11">
    <source>
        <dbReference type="PROSITE" id="PS50158"/>
    </source>
</evidence>
<dbReference type="PROSITE" id="PS50158">
    <property type="entry name" value="ZF_CCHC"/>
    <property type="match status" value="1"/>
</dbReference>
<comment type="caution">
    <text evidence="12">The sequence shown here is derived from an EMBL/GenBank/DDBJ whole genome shotgun (WGS) entry which is preliminary data.</text>
</comment>
<keyword evidence="8" id="KW-0863">Zinc-finger</keyword>
<evidence type="ECO:0000256" key="1">
    <source>
        <dbReference type="ARBA" id="ARBA00000707"/>
    </source>
</evidence>
<feature type="domain" description="CCHC-type" evidence="11">
    <location>
        <begin position="1461"/>
        <end position="1474"/>
    </location>
</feature>
<gene>
    <name evidence="12" type="ORF">HPB51_005784</name>
</gene>
<dbReference type="PROSITE" id="PS50030">
    <property type="entry name" value="UBA"/>
    <property type="match status" value="1"/>
</dbReference>
<evidence type="ECO:0000259" key="10">
    <source>
        <dbReference type="PROSITE" id="PS50030"/>
    </source>
</evidence>
<keyword evidence="8" id="KW-0479">Metal-binding</keyword>
<protein>
    <recommendedName>
        <fullName evidence="3">ubiquitinyl hydrolase 1</fullName>
        <ecNumber evidence="3">3.4.19.12</ecNumber>
    </recommendedName>
</protein>
<dbReference type="Proteomes" id="UP000821866">
    <property type="component" value="Chromosome 11"/>
</dbReference>
<keyword evidence="7" id="KW-0788">Thiol protease</keyword>
<reference evidence="12" key="2">
    <citation type="submission" date="2021-09" db="EMBL/GenBank/DDBJ databases">
        <authorList>
            <person name="Jia N."/>
            <person name="Wang J."/>
            <person name="Shi W."/>
            <person name="Du L."/>
            <person name="Sun Y."/>
            <person name="Zhan W."/>
            <person name="Jiang J."/>
            <person name="Wang Q."/>
            <person name="Zhang B."/>
            <person name="Ji P."/>
            <person name="Sakyi L.B."/>
            <person name="Cui X."/>
            <person name="Yuan T."/>
            <person name="Jiang B."/>
            <person name="Yang W."/>
            <person name="Lam T.T.-Y."/>
            <person name="Chang Q."/>
            <person name="Ding S."/>
            <person name="Wang X."/>
            <person name="Zhu J."/>
            <person name="Ruan X."/>
            <person name="Zhao L."/>
            <person name="Wei J."/>
            <person name="Que T."/>
            <person name="Du C."/>
            <person name="Cheng J."/>
            <person name="Dai P."/>
            <person name="Han X."/>
            <person name="Huang E."/>
            <person name="Gao Y."/>
            <person name="Liu J."/>
            <person name="Shao H."/>
            <person name="Ye R."/>
            <person name="Li L."/>
            <person name="Wei W."/>
            <person name="Wang X."/>
            <person name="Wang C."/>
            <person name="Huo Q."/>
            <person name="Li W."/>
            <person name="Guo W."/>
            <person name="Chen H."/>
            <person name="Chen S."/>
            <person name="Zhou L."/>
            <person name="Zhou L."/>
            <person name="Ni X."/>
            <person name="Tian J."/>
            <person name="Zhou Y."/>
            <person name="Sheng Y."/>
            <person name="Liu T."/>
            <person name="Pan Y."/>
            <person name="Xia L."/>
            <person name="Li J."/>
            <person name="Zhao F."/>
            <person name="Cao W."/>
        </authorList>
    </citation>
    <scope>NUCLEOTIDE SEQUENCE</scope>
    <source>
        <strain evidence="12">Rmic-2018</strain>
        <tissue evidence="12">Larvae</tissue>
    </source>
</reference>
<dbReference type="InterPro" id="IPR016024">
    <property type="entry name" value="ARM-type_fold"/>
</dbReference>
<evidence type="ECO:0000256" key="5">
    <source>
        <dbReference type="ARBA" id="ARBA00022786"/>
    </source>
</evidence>
<dbReference type="InterPro" id="IPR056850">
    <property type="entry name" value="ARM_UBP34_24_USP9X_Y"/>
</dbReference>
<dbReference type="GO" id="GO:0008270">
    <property type="term" value="F:zinc ion binding"/>
    <property type="evidence" value="ECO:0007669"/>
    <property type="project" value="UniProtKB-KW"/>
</dbReference>
<evidence type="ECO:0000256" key="7">
    <source>
        <dbReference type="ARBA" id="ARBA00022807"/>
    </source>
</evidence>
<dbReference type="EMBL" id="JABSTU010000003">
    <property type="protein sequence ID" value="KAH8035502.1"/>
    <property type="molecule type" value="Genomic_DNA"/>
</dbReference>
<name>A0A9J6EMD7_RHIMP</name>
<evidence type="ECO:0000256" key="8">
    <source>
        <dbReference type="PROSITE-ProRule" id="PRU00047"/>
    </source>
</evidence>
<keyword evidence="6" id="KW-0378">Hydrolase</keyword>
<sequence>MDQTENNVQTLYSMGFVDIEEIRNALRMSQNDLSEAVAILTNDQVRYGPYTSAGTSEDVEMKDVTSTALVPTAAPPPYNSLPDAKPCSPKPDYGNSAFPQANLYELEQRVFVDQWSIPYKKDESLAKCLIAATNLAKEGQCESNSDCRNFMESCMPECFRKASTLAQLLRNWQPDVQEGVYNMLMLLIDLTVERLSYNPVPEKLLSIVLTMAFDPEAEFHVKNKSRLSTLEQGLVVYAKSRVSLDPYGWLLDVINKFGSRGGFDKILTKFGENLTANEMAALLNPLAVCAQFLNPDTTCSLLSPCMNKAISYIKGLTDDDLKNKNIGSVTELLKAVKMLCVYLWPQEIASTSTLCLDVILRMLKCSHFNARMNGLKELIKLIDDCSATGASSKAAIDAEQLQNWMAENNVLSITLESNIDQAQYMDKIKSIIEFVGQRLSIEELTKIWSMQDRQNCQVVDNIHGIMAAASTKFSQQQFDHLLTLISKAWRGSSDITWRRLLTFIGKLGKESNQGKVSTKLLDLLWELLHLNSLPQAHVEQFVEEFFSILSEMGNRDSAKRQYVTRCVDDIKKNMCVIPALKMLRHISGAKGSAGSKGPPYKQDKFIFSELNRSHEVVKLVSTSLATCHRDAVKLANGKSALPLVLVDGIYSHKEHVMAHLDFLQFLLKDGSQYLPWNRAREIWDTLVTNPDACSSDREMCFEWFEKCLPDLESETQSLLFQHKLLKMEPSQVSSKAFSCFKTYFEHVNIHESKLKKRPGVLIVEKLELSGIDFLWQISLAAPEEEIAEMAIDFILDLSYKYLSPRLKKDVVSLHHRFINECYNRLKAVAETIGDTAMTTAVSNATKTLTAMAVSEAISLSLPKRTNRSQNICRLLHLAERYISSIEGQHSVPRVILPHGASFYGFPVTLCIVSDTIKDTVKIRLPSTEDQKRLSQYKLKDNQKIHVKVVGSGLILPSEIEEDSVVPLATSQMSTMPAATASPSAGQQPSFYLEQEKQLPGVVISSGGNVFEMLYQLASMDDPRIAEQVQTLLHLIPADPAVIDALDQICMKSSSTTPPVPPPRLSGSPKKSGSPAPREKTPVEGSDVVLRRLLDPNGRNPFRLLYNLQRVTSGGSSGMASDPTTAADDMPRLQGLVEKLLLGTDGSAMERERIAAVVRDRVMATPLPTAPHVGAWTGVANTGAVPRATDDSAPRLPAAHLPRYSGARDLQSPEEFLERLENFCLVTGVAADKQLTHVVPAALEGGAKLWWRFVRGFDSWEQFTAAFRSKFSSIDVKRRLKAELEQRTQHPEENLKEFIYAIATFYDRIGEKVSEAEKVQRVLRQMHPQLQDLAEGHAYNDLAELVKAADGLMERAWRRLQYRPPPLPSNQVARDLAFRPSQAPDHRSLPQPNTMATASFASFAAAPPAPPAYHWPLHPAALDPSYCRDRQYSCDTAPAFSPYGPGLMPRQEPASGAMRVQCHRCGGFGHISRNCATGR</sequence>
<dbReference type="Gene3D" id="1.10.8.10">
    <property type="entry name" value="DNA helicase RuvA subunit, C-terminal domain"/>
    <property type="match status" value="1"/>
</dbReference>
<dbReference type="EC" id="3.4.19.12" evidence="3"/>
<evidence type="ECO:0000313" key="12">
    <source>
        <dbReference type="EMBL" id="KAH8035502.1"/>
    </source>
</evidence>
<feature type="domain" description="UBA" evidence="10">
    <location>
        <begin position="1"/>
        <end position="43"/>
    </location>
</feature>
<dbReference type="GO" id="GO:0003676">
    <property type="term" value="F:nucleic acid binding"/>
    <property type="evidence" value="ECO:0007669"/>
    <property type="project" value="InterPro"/>
</dbReference>
<evidence type="ECO:0000256" key="3">
    <source>
        <dbReference type="ARBA" id="ARBA00012759"/>
    </source>
</evidence>
<dbReference type="SUPFAM" id="SSF48371">
    <property type="entry name" value="ARM repeat"/>
    <property type="match status" value="1"/>
</dbReference>
<dbReference type="PANTHER" id="PTHR33223:SF6">
    <property type="entry name" value="CCHC-TYPE DOMAIN-CONTAINING PROTEIN"/>
    <property type="match status" value="1"/>
</dbReference>
<keyword evidence="4" id="KW-0645">Protease</keyword>
<comment type="similarity">
    <text evidence="2">Belongs to the peptidase C19 family.</text>
</comment>
<comment type="catalytic activity">
    <reaction evidence="1">
        <text>Thiol-dependent hydrolysis of ester, thioester, amide, peptide and isopeptide bonds formed by the C-terminal Gly of ubiquitin (a 76-residue protein attached to proteins as an intracellular targeting signal).</text>
        <dbReference type="EC" id="3.4.19.12"/>
    </reaction>
</comment>
<dbReference type="GO" id="GO:0004843">
    <property type="term" value="F:cysteine-type deubiquitinase activity"/>
    <property type="evidence" value="ECO:0007669"/>
    <property type="project" value="UniProtKB-EC"/>
</dbReference>
<dbReference type="InterPro" id="IPR001878">
    <property type="entry name" value="Znf_CCHC"/>
</dbReference>
<feature type="compositionally biased region" description="Low complexity" evidence="9">
    <location>
        <begin position="1064"/>
        <end position="1075"/>
    </location>
</feature>
<keyword evidence="8" id="KW-0862">Zinc</keyword>
<dbReference type="InterPro" id="IPR015940">
    <property type="entry name" value="UBA"/>
</dbReference>
<dbReference type="InterPro" id="IPR009060">
    <property type="entry name" value="UBA-like_sf"/>
</dbReference>
<dbReference type="PANTHER" id="PTHR33223">
    <property type="entry name" value="CCHC-TYPE DOMAIN-CONTAINING PROTEIN"/>
    <property type="match status" value="1"/>
</dbReference>
<dbReference type="GO" id="GO:0006508">
    <property type="term" value="P:proteolysis"/>
    <property type="evidence" value="ECO:0007669"/>
    <property type="project" value="UniProtKB-KW"/>
</dbReference>
<accession>A0A9J6EMD7</accession>
<evidence type="ECO:0000256" key="4">
    <source>
        <dbReference type="ARBA" id="ARBA00022670"/>
    </source>
</evidence>
<keyword evidence="5" id="KW-0833">Ubl conjugation pathway</keyword>
<keyword evidence="13" id="KW-1185">Reference proteome</keyword>
<dbReference type="SUPFAM" id="SSF46934">
    <property type="entry name" value="UBA-like"/>
    <property type="match status" value="1"/>
</dbReference>
<evidence type="ECO:0000256" key="6">
    <source>
        <dbReference type="ARBA" id="ARBA00022801"/>
    </source>
</evidence>
<reference evidence="12" key="1">
    <citation type="journal article" date="2020" name="Cell">
        <title>Large-Scale Comparative Analyses of Tick Genomes Elucidate Their Genetic Diversity and Vector Capacities.</title>
        <authorList>
            <consortium name="Tick Genome and Microbiome Consortium (TIGMIC)"/>
            <person name="Jia N."/>
            <person name="Wang J."/>
            <person name="Shi W."/>
            <person name="Du L."/>
            <person name="Sun Y."/>
            <person name="Zhan W."/>
            <person name="Jiang J.F."/>
            <person name="Wang Q."/>
            <person name="Zhang B."/>
            <person name="Ji P."/>
            <person name="Bell-Sakyi L."/>
            <person name="Cui X.M."/>
            <person name="Yuan T.T."/>
            <person name="Jiang B.G."/>
            <person name="Yang W.F."/>
            <person name="Lam T.T."/>
            <person name="Chang Q.C."/>
            <person name="Ding S.J."/>
            <person name="Wang X.J."/>
            <person name="Zhu J.G."/>
            <person name="Ruan X.D."/>
            <person name="Zhao L."/>
            <person name="Wei J.T."/>
            <person name="Ye R.Z."/>
            <person name="Que T.C."/>
            <person name="Du C.H."/>
            <person name="Zhou Y.H."/>
            <person name="Cheng J.X."/>
            <person name="Dai P.F."/>
            <person name="Guo W.B."/>
            <person name="Han X.H."/>
            <person name="Huang E.J."/>
            <person name="Li L.F."/>
            <person name="Wei W."/>
            <person name="Gao Y.C."/>
            <person name="Liu J.Z."/>
            <person name="Shao H.Z."/>
            <person name="Wang X."/>
            <person name="Wang C.C."/>
            <person name="Yang T.C."/>
            <person name="Huo Q.B."/>
            <person name="Li W."/>
            <person name="Chen H.Y."/>
            <person name="Chen S.E."/>
            <person name="Zhou L.G."/>
            <person name="Ni X.B."/>
            <person name="Tian J.H."/>
            <person name="Sheng Y."/>
            <person name="Liu T."/>
            <person name="Pan Y.S."/>
            <person name="Xia L.Y."/>
            <person name="Li J."/>
            <person name="Zhao F."/>
            <person name="Cao W.C."/>
        </authorList>
    </citation>
    <scope>NUCLEOTIDE SEQUENCE</scope>
    <source>
        <strain evidence="12">Rmic-2018</strain>
    </source>
</reference>
<dbReference type="VEuPathDB" id="VectorBase:LOC119181038"/>
<evidence type="ECO:0000256" key="2">
    <source>
        <dbReference type="ARBA" id="ARBA00009085"/>
    </source>
</evidence>
<dbReference type="SMART" id="SM00343">
    <property type="entry name" value="ZnF_C2HC"/>
    <property type="match status" value="1"/>
</dbReference>
<feature type="region of interest" description="Disordered" evidence="9">
    <location>
        <begin position="1052"/>
        <end position="1085"/>
    </location>
</feature>
<dbReference type="InterPro" id="IPR005162">
    <property type="entry name" value="Retrotrans_gag_dom"/>
</dbReference>
<dbReference type="Pfam" id="PF25010">
    <property type="entry name" value="ARM_UBP24_USP9X-Y"/>
    <property type="match status" value="1"/>
</dbReference>
<evidence type="ECO:0000256" key="9">
    <source>
        <dbReference type="SAM" id="MobiDB-lite"/>
    </source>
</evidence>